<dbReference type="AlphaFoldDB" id="A0A520X7Y6"/>
<gene>
    <name evidence="1" type="ORF">EVJ48_09155</name>
</gene>
<sequence>MNLMQNLTNFAPLIVIVIIILIAVARAKKTNSTSLVLTKFYVNKDGPNNIFVSNCVLRMLLKQNFVKNAGKNWHDF</sequence>
<evidence type="ECO:0000313" key="1">
    <source>
        <dbReference type="EMBL" id="RZV37314.1"/>
    </source>
</evidence>
<reference evidence="1 2" key="1">
    <citation type="submission" date="2019-01" db="EMBL/GenBank/DDBJ databases">
        <title>Insights into ecological role of a new deltaproteobacterial order Candidatus Sinidesulfobacterales (Sva0485) by metagenomics and metatranscriptomics.</title>
        <authorList>
            <person name="Tan S."/>
            <person name="Liu J."/>
            <person name="Fang Y."/>
            <person name="Hedlund B."/>
            <person name="Lian Z.-H."/>
            <person name="Huang L.-Y."/>
            <person name="Li J.-T."/>
            <person name="Huang L.-N."/>
            <person name="Li W.-J."/>
            <person name="Jiang H.-C."/>
            <person name="Dong H.-L."/>
            <person name="Shu W.-S."/>
        </authorList>
    </citation>
    <scope>NUCLEOTIDE SEQUENCE [LARGE SCALE GENOMIC DNA]</scope>
    <source>
        <strain evidence="1">AP4</strain>
    </source>
</reference>
<organism evidence="1 2">
    <name type="scientific">Candidatus Acidulodesulfobacterium acidiphilum</name>
    <dbReference type="NCBI Taxonomy" id="2597224"/>
    <lineage>
        <taxon>Bacteria</taxon>
        <taxon>Deltaproteobacteria</taxon>
        <taxon>Candidatus Acidulodesulfobacterales</taxon>
        <taxon>Candidatus Acidulodesulfobacterium</taxon>
    </lineage>
</organism>
<evidence type="ECO:0000313" key="2">
    <source>
        <dbReference type="Proteomes" id="UP000322454"/>
    </source>
</evidence>
<comment type="caution">
    <text evidence="1">The sequence shown here is derived from an EMBL/GenBank/DDBJ whole genome shotgun (WGS) entry which is preliminary data.</text>
</comment>
<accession>A0A520X7Y6</accession>
<dbReference type="Proteomes" id="UP000322454">
    <property type="component" value="Unassembled WGS sequence"/>
</dbReference>
<protein>
    <submittedName>
        <fullName evidence="1">Uncharacterized protein</fullName>
    </submittedName>
</protein>
<proteinExistence type="predicted"/>
<name>A0A520X7Y6_9DELT</name>
<dbReference type="EMBL" id="SHMQ01000039">
    <property type="protein sequence ID" value="RZV37314.1"/>
    <property type="molecule type" value="Genomic_DNA"/>
</dbReference>